<name>X1QK45_9ZZZZ</name>
<feature type="non-terminal residue" evidence="2">
    <location>
        <position position="1"/>
    </location>
</feature>
<feature type="transmembrane region" description="Helical" evidence="1">
    <location>
        <begin position="74"/>
        <end position="93"/>
    </location>
</feature>
<keyword evidence="1" id="KW-0472">Membrane</keyword>
<dbReference type="AlphaFoldDB" id="X1QK45"/>
<gene>
    <name evidence="2" type="ORF">S06H3_57995</name>
</gene>
<feature type="transmembrane region" description="Helical" evidence="1">
    <location>
        <begin position="184"/>
        <end position="203"/>
    </location>
</feature>
<sequence length="204" mass="22623">YEKLLKDKKEDHIYALLGQAVLKKKFGLTARSLPEALSVAITGENRTGDASKLSETLEDIARSWTASPSRIKRVLIGMGIAGLVLVVLLKLGFLDPIAAQYYALKTEYLIQIFGSIKVPAIDLITGGVFMAIGESIGQFVNRRHSYKQMIAAIVLGIIEGFALGINFQLVDKVFPSREGFINQLLRRIFNWGLTIFVAPVYFFI</sequence>
<protein>
    <submittedName>
        <fullName evidence="2">Uncharacterized protein</fullName>
    </submittedName>
</protein>
<dbReference type="EMBL" id="BARV01037494">
    <property type="protein sequence ID" value="GAI51380.1"/>
    <property type="molecule type" value="Genomic_DNA"/>
</dbReference>
<comment type="caution">
    <text evidence="2">The sequence shown here is derived from an EMBL/GenBank/DDBJ whole genome shotgun (WGS) entry which is preliminary data.</text>
</comment>
<reference evidence="2" key="1">
    <citation type="journal article" date="2014" name="Front. Microbiol.">
        <title>High frequency of phylogenetically diverse reductive dehalogenase-homologous genes in deep subseafloor sedimentary metagenomes.</title>
        <authorList>
            <person name="Kawai M."/>
            <person name="Futagami T."/>
            <person name="Toyoda A."/>
            <person name="Takaki Y."/>
            <person name="Nishi S."/>
            <person name="Hori S."/>
            <person name="Arai W."/>
            <person name="Tsubouchi T."/>
            <person name="Morono Y."/>
            <person name="Uchiyama I."/>
            <person name="Ito T."/>
            <person name="Fujiyama A."/>
            <person name="Inagaki F."/>
            <person name="Takami H."/>
        </authorList>
    </citation>
    <scope>NUCLEOTIDE SEQUENCE</scope>
    <source>
        <strain evidence="2">Expedition CK06-06</strain>
    </source>
</reference>
<feature type="transmembrane region" description="Helical" evidence="1">
    <location>
        <begin position="150"/>
        <end position="169"/>
    </location>
</feature>
<accession>X1QK45</accession>
<organism evidence="2">
    <name type="scientific">marine sediment metagenome</name>
    <dbReference type="NCBI Taxonomy" id="412755"/>
    <lineage>
        <taxon>unclassified sequences</taxon>
        <taxon>metagenomes</taxon>
        <taxon>ecological metagenomes</taxon>
    </lineage>
</organism>
<evidence type="ECO:0000256" key="1">
    <source>
        <dbReference type="SAM" id="Phobius"/>
    </source>
</evidence>
<evidence type="ECO:0000313" key="2">
    <source>
        <dbReference type="EMBL" id="GAI51380.1"/>
    </source>
</evidence>
<keyword evidence="1" id="KW-1133">Transmembrane helix</keyword>
<proteinExistence type="predicted"/>
<keyword evidence="1" id="KW-0812">Transmembrane</keyword>
<feature type="transmembrane region" description="Helical" evidence="1">
    <location>
        <begin position="108"/>
        <end position="129"/>
    </location>
</feature>